<dbReference type="RefSeq" id="WP_373655003.1">
    <property type="nucleotide sequence ID" value="NZ_JBGUAW010000003.1"/>
</dbReference>
<dbReference type="PANTHER" id="PTHR47861:SF3">
    <property type="entry name" value="FKBP-TYPE PEPTIDYL-PROLYL CIS-TRANS ISOMERASE SLYD"/>
    <property type="match status" value="1"/>
</dbReference>
<evidence type="ECO:0000256" key="2">
    <source>
        <dbReference type="ARBA" id="ARBA00004496"/>
    </source>
</evidence>
<keyword evidence="7 9" id="KW-0413">Isomerase</keyword>
<dbReference type="Gene3D" id="3.10.50.40">
    <property type="match status" value="1"/>
</dbReference>
<sequence length="160" mass="17368">MQAAKDRVVSIDYTLKDADDQVIDTSEGREPLAYIHGNGQIIPGLERALEGKGPGEDVAVTITPEEGYGERDDSMVMQIPREQFEGADQIEPGMQFQAETDEGVRILTVLETGDQEVTVDGNHPLAGVTLNFNVNVVDVRDASQEELDHGHVHGPGGHDH</sequence>
<protein>
    <recommendedName>
        <fullName evidence="10">Peptidyl-prolyl cis-trans isomerase</fullName>
        <ecNumber evidence="10">5.2.1.8</ecNumber>
    </recommendedName>
</protein>
<comment type="caution">
    <text evidence="12">The sequence shown here is derived from an EMBL/GenBank/DDBJ whole genome shotgun (WGS) entry which is preliminary data.</text>
</comment>
<organism evidence="12 13">
    <name type="scientific">Thiohalorhabdus methylotrophus</name>
    <dbReference type="NCBI Taxonomy" id="3242694"/>
    <lineage>
        <taxon>Bacteria</taxon>
        <taxon>Pseudomonadati</taxon>
        <taxon>Pseudomonadota</taxon>
        <taxon>Gammaproteobacteria</taxon>
        <taxon>Thiohalorhabdales</taxon>
        <taxon>Thiohalorhabdaceae</taxon>
        <taxon>Thiohalorhabdus</taxon>
    </lineage>
</organism>
<comment type="similarity">
    <text evidence="3 10">Belongs to the FKBP-type PPIase family.</text>
</comment>
<dbReference type="EC" id="5.2.1.8" evidence="10"/>
<evidence type="ECO:0000259" key="11">
    <source>
        <dbReference type="PROSITE" id="PS50059"/>
    </source>
</evidence>
<evidence type="ECO:0000256" key="5">
    <source>
        <dbReference type="ARBA" id="ARBA00023110"/>
    </source>
</evidence>
<dbReference type="Pfam" id="PF00254">
    <property type="entry name" value="FKBP_C"/>
    <property type="match status" value="1"/>
</dbReference>
<evidence type="ECO:0000256" key="6">
    <source>
        <dbReference type="ARBA" id="ARBA00023186"/>
    </source>
</evidence>
<name>A0ABV4TSU1_9GAMM</name>
<dbReference type="PANTHER" id="PTHR47861">
    <property type="entry name" value="FKBP-TYPE PEPTIDYL-PROLYL CIS-TRANS ISOMERASE SLYD"/>
    <property type="match status" value="1"/>
</dbReference>
<keyword evidence="13" id="KW-1185">Reference proteome</keyword>
<comment type="catalytic activity">
    <reaction evidence="1 9 10">
        <text>[protein]-peptidylproline (omega=180) = [protein]-peptidylproline (omega=0)</text>
        <dbReference type="Rhea" id="RHEA:16237"/>
        <dbReference type="Rhea" id="RHEA-COMP:10747"/>
        <dbReference type="Rhea" id="RHEA-COMP:10748"/>
        <dbReference type="ChEBI" id="CHEBI:83833"/>
        <dbReference type="ChEBI" id="CHEBI:83834"/>
        <dbReference type="EC" id="5.2.1.8"/>
    </reaction>
</comment>
<dbReference type="PROSITE" id="PS50059">
    <property type="entry name" value="FKBP_PPIASE"/>
    <property type="match status" value="1"/>
</dbReference>
<evidence type="ECO:0000256" key="8">
    <source>
        <dbReference type="ARBA" id="ARBA00037071"/>
    </source>
</evidence>
<dbReference type="EMBL" id="JBGUAW010000003">
    <property type="protein sequence ID" value="MFA9460219.1"/>
    <property type="molecule type" value="Genomic_DNA"/>
</dbReference>
<dbReference type="GO" id="GO:0003755">
    <property type="term" value="F:peptidyl-prolyl cis-trans isomerase activity"/>
    <property type="evidence" value="ECO:0007669"/>
    <property type="project" value="UniProtKB-EC"/>
</dbReference>
<reference evidence="12 13" key="1">
    <citation type="submission" date="2024-08" db="EMBL/GenBank/DDBJ databases">
        <title>Whole-genome sequencing of halo(alkali)philic microorganisms from hypersaline lakes.</title>
        <authorList>
            <person name="Sorokin D.Y."/>
            <person name="Merkel A.Y."/>
            <person name="Messina E."/>
            <person name="Yakimov M."/>
        </authorList>
    </citation>
    <scope>NUCLEOTIDE SEQUENCE [LARGE SCALE GENOMIC DNA]</scope>
    <source>
        <strain evidence="12 13">Cl-TMA</strain>
    </source>
</reference>
<keyword evidence="6" id="KW-0143">Chaperone</keyword>
<comment type="subcellular location">
    <subcellularLocation>
        <location evidence="2">Cytoplasm</location>
    </subcellularLocation>
</comment>
<evidence type="ECO:0000256" key="9">
    <source>
        <dbReference type="PROSITE-ProRule" id="PRU00277"/>
    </source>
</evidence>
<evidence type="ECO:0000256" key="10">
    <source>
        <dbReference type="RuleBase" id="RU003915"/>
    </source>
</evidence>
<feature type="domain" description="PPIase FKBP-type" evidence="11">
    <location>
        <begin position="6"/>
        <end position="80"/>
    </location>
</feature>
<keyword evidence="5 9" id="KW-0697">Rotamase</keyword>
<evidence type="ECO:0000313" key="12">
    <source>
        <dbReference type="EMBL" id="MFA9460219.1"/>
    </source>
</evidence>
<accession>A0ABV4TSU1</accession>
<proteinExistence type="inferred from homology"/>
<gene>
    <name evidence="12" type="ORF">ACERLL_05205</name>
</gene>
<dbReference type="InterPro" id="IPR001179">
    <property type="entry name" value="PPIase_FKBP_dom"/>
</dbReference>
<comment type="function">
    <text evidence="8">Also involved in hydrogenase metallocenter assembly, probably by participating in the nickel insertion step. This function in hydrogenase biosynthesis requires chaperone activity and the presence of the metal-binding domain, but not PPIase activity.</text>
</comment>
<dbReference type="InterPro" id="IPR046357">
    <property type="entry name" value="PPIase_dom_sf"/>
</dbReference>
<evidence type="ECO:0000313" key="13">
    <source>
        <dbReference type="Proteomes" id="UP001575181"/>
    </source>
</evidence>
<evidence type="ECO:0000256" key="7">
    <source>
        <dbReference type="ARBA" id="ARBA00023235"/>
    </source>
</evidence>
<evidence type="ECO:0000256" key="3">
    <source>
        <dbReference type="ARBA" id="ARBA00006577"/>
    </source>
</evidence>
<keyword evidence="4" id="KW-0963">Cytoplasm</keyword>
<evidence type="ECO:0000256" key="1">
    <source>
        <dbReference type="ARBA" id="ARBA00000971"/>
    </source>
</evidence>
<dbReference type="SUPFAM" id="SSF54534">
    <property type="entry name" value="FKBP-like"/>
    <property type="match status" value="1"/>
</dbReference>
<evidence type="ECO:0000256" key="4">
    <source>
        <dbReference type="ARBA" id="ARBA00022490"/>
    </source>
</evidence>
<dbReference type="Proteomes" id="UP001575181">
    <property type="component" value="Unassembled WGS sequence"/>
</dbReference>